<keyword evidence="15" id="KW-0456">Lyase</keyword>
<feature type="compositionally biased region" description="Acidic residues" evidence="21">
    <location>
        <begin position="288"/>
        <end position="298"/>
    </location>
</feature>
<dbReference type="InterPro" id="IPR008851">
    <property type="entry name" value="TFIIF-alpha"/>
</dbReference>
<evidence type="ECO:0000256" key="15">
    <source>
        <dbReference type="ARBA" id="ARBA00023239"/>
    </source>
</evidence>
<proteinExistence type="inferred from homology"/>
<feature type="compositionally biased region" description="Basic and acidic residues" evidence="21">
    <location>
        <begin position="201"/>
        <end position="210"/>
    </location>
</feature>
<keyword evidence="11" id="KW-0503">Monooxygenase</keyword>
<feature type="compositionally biased region" description="Acidic residues" evidence="21">
    <location>
        <begin position="224"/>
        <end position="241"/>
    </location>
</feature>
<dbReference type="GO" id="GO:0006367">
    <property type="term" value="P:transcription initiation at RNA polymerase II promoter"/>
    <property type="evidence" value="ECO:0007669"/>
    <property type="project" value="InterPro"/>
</dbReference>
<dbReference type="Pfam" id="PF05793">
    <property type="entry name" value="TFIIF_alpha"/>
    <property type="match status" value="1"/>
</dbReference>
<evidence type="ECO:0000256" key="17">
    <source>
        <dbReference type="ARBA" id="ARBA00023300"/>
    </source>
</evidence>
<keyword evidence="13 20" id="KW-0804">Transcription</keyword>
<evidence type="ECO:0000256" key="16">
    <source>
        <dbReference type="ARBA" id="ARBA00023242"/>
    </source>
</evidence>
<dbReference type="Proteomes" id="UP000796880">
    <property type="component" value="Unassembled WGS sequence"/>
</dbReference>
<dbReference type="GO" id="GO:0005674">
    <property type="term" value="C:transcription factor TFIIF complex"/>
    <property type="evidence" value="ECO:0007669"/>
    <property type="project" value="TreeGrafter"/>
</dbReference>
<dbReference type="SUPFAM" id="SSF50916">
    <property type="entry name" value="Rap30/74 interaction domains"/>
    <property type="match status" value="1"/>
</dbReference>
<dbReference type="InterPro" id="IPR017443">
    <property type="entry name" value="RuBisCO_lsu_fd_N"/>
</dbReference>
<dbReference type="GO" id="GO:0001096">
    <property type="term" value="F:TFIIF-class transcription factor complex binding"/>
    <property type="evidence" value="ECO:0007669"/>
    <property type="project" value="TreeGrafter"/>
</dbReference>
<comment type="catalytic activity">
    <reaction evidence="19">
        <text>2 (2R)-3-phosphoglycerate + 2 H(+) = D-ribulose 1,5-bisphosphate + CO2 + H2O</text>
        <dbReference type="Rhea" id="RHEA:23124"/>
        <dbReference type="ChEBI" id="CHEBI:15377"/>
        <dbReference type="ChEBI" id="CHEBI:15378"/>
        <dbReference type="ChEBI" id="CHEBI:16526"/>
        <dbReference type="ChEBI" id="CHEBI:57870"/>
        <dbReference type="ChEBI" id="CHEBI:58272"/>
        <dbReference type="EC" id="4.1.1.39"/>
    </reaction>
</comment>
<dbReference type="Gene3D" id="3.30.70.150">
    <property type="entry name" value="RuBisCO large subunit, N-terminal domain"/>
    <property type="match status" value="1"/>
</dbReference>
<keyword evidence="5" id="KW-0150">Chloroplast</keyword>
<keyword evidence="9" id="KW-0560">Oxidoreductase</keyword>
<dbReference type="Pfam" id="PF02788">
    <property type="entry name" value="RuBisCO_large_N"/>
    <property type="match status" value="1"/>
</dbReference>
<keyword evidence="16 20" id="KW-0539">Nucleus</keyword>
<keyword evidence="12 20" id="KW-0238">DNA-binding</keyword>
<keyword evidence="7" id="KW-0113">Calvin cycle</keyword>
<dbReference type="InterPro" id="IPR036390">
    <property type="entry name" value="WH_DNA-bd_sf"/>
</dbReference>
<dbReference type="EMBL" id="VOIH02000003">
    <property type="protein sequence ID" value="KAF3451808.1"/>
    <property type="molecule type" value="Genomic_DNA"/>
</dbReference>
<feature type="compositionally biased region" description="Basic and acidic residues" evidence="21">
    <location>
        <begin position="376"/>
        <end position="385"/>
    </location>
</feature>
<evidence type="ECO:0000256" key="3">
    <source>
        <dbReference type="ARBA" id="ARBA00005249"/>
    </source>
</evidence>
<keyword evidence="10 20" id="KW-0805">Transcription regulation</keyword>
<dbReference type="PANTHER" id="PTHR13011:SF0">
    <property type="entry name" value="GENERAL TRANSCRIPTION FACTOR IIF SUBUNIT 1"/>
    <property type="match status" value="1"/>
</dbReference>
<feature type="compositionally biased region" description="Basic and acidic residues" evidence="21">
    <location>
        <begin position="431"/>
        <end position="445"/>
    </location>
</feature>
<comment type="caution">
    <text evidence="23">The sequence shown here is derived from an EMBL/GenBank/DDBJ whole genome shotgun (WGS) entry which is preliminary data.</text>
</comment>
<dbReference type="OrthoDB" id="76676at2759"/>
<comment type="subcellular location">
    <subcellularLocation>
        <location evidence="1 20">Nucleus</location>
    </subcellularLocation>
    <subcellularLocation>
        <location evidence="2">Plastid</location>
        <location evidence="2">Chloroplast</location>
    </subcellularLocation>
</comment>
<sequence>MSSDLMLKPSCSGCGSTTDLYGSNCKHMTLCLTCGKTMAENRGKCFDCGATEYNVRASSSNDKNYFIGRFVTGLPNFSKKKNAENRWSLLKDGLQGRQITDALREKYKNKPWLLEDETGQYQYQGHLEGAQSATYYLLVLQGKEFTAIPAGSWYNFNKVAQYKQLTLEEAEEKMKNRKKTADGYQRWMMKAANNGAAAFGEVEKFEDKESGTAGGRGRKKTTGDDDDEGNVSDRGEEDGDEESARRNRLGLNKKTGEDDDDEGPKGRDLDLDDDDIEKGDDWEHEEIFTDDDEAVGNDPEEREHLAPEIPPPPEIKQDEEDEDENNEDGGGLSKSGKEIKKLLKMSKGQDDSDAEEDDDDDDDMDDEVTLTPVLPKAKDAPKEEPADNSPSKPVSSGSAKGTPSTSKSSKGKRKLNGDDAKTSNGAPPKKVKTENEQKSSVKDEPSPASKNNLPSKGTSSSSKVVGTPSAVPVTEEEIRAVLMQKTPVTTQDLVAKFKARLRCPEAGVKDYKLTYYTPEYETKDTDILAAFRVTPQPGVPPEEAGAAVAAETLFPHKRQRERERERAPCLANARTEFIIHVTWQFKKMHTLFLVQSDNLRRWMHEKTSNRTLNIEGSGTVYWYEGKLVNILFHSFLYSLPNQSSSASFSLLGRFVDSIIEILQQNISIMFLLIYRQTKTNFSK</sequence>
<comment type="catalytic activity">
    <reaction evidence="18">
        <text>D-ribulose 1,5-bisphosphate + O2 = 2-phosphoglycolate + (2R)-3-phosphoglycerate + 2 H(+)</text>
        <dbReference type="Rhea" id="RHEA:36631"/>
        <dbReference type="ChEBI" id="CHEBI:15378"/>
        <dbReference type="ChEBI" id="CHEBI:15379"/>
        <dbReference type="ChEBI" id="CHEBI:57870"/>
        <dbReference type="ChEBI" id="CHEBI:58033"/>
        <dbReference type="ChEBI" id="CHEBI:58272"/>
    </reaction>
</comment>
<feature type="domain" description="Ribulose bisphosphate carboxylase large subunit ferrodoxin-like N-terminal" evidence="22">
    <location>
        <begin position="515"/>
        <end position="552"/>
    </location>
</feature>
<dbReference type="GO" id="GO:0009853">
    <property type="term" value="P:photorespiration"/>
    <property type="evidence" value="ECO:0007669"/>
    <property type="project" value="UniProtKB-KW"/>
</dbReference>
<dbReference type="AlphaFoldDB" id="A0A8K0MN57"/>
<dbReference type="PANTHER" id="PTHR13011">
    <property type="entry name" value="TFIIF-ALPHA"/>
    <property type="match status" value="1"/>
</dbReference>
<feature type="compositionally biased region" description="Low complexity" evidence="21">
    <location>
        <begin position="395"/>
        <end position="408"/>
    </location>
</feature>
<dbReference type="GO" id="GO:0009507">
    <property type="term" value="C:chloroplast"/>
    <property type="evidence" value="ECO:0007669"/>
    <property type="project" value="UniProtKB-SubCell"/>
</dbReference>
<evidence type="ECO:0000256" key="4">
    <source>
        <dbReference type="ARBA" id="ARBA00006204"/>
    </source>
</evidence>
<organism evidence="23 24">
    <name type="scientific">Rhamnella rubrinervis</name>
    <dbReference type="NCBI Taxonomy" id="2594499"/>
    <lineage>
        <taxon>Eukaryota</taxon>
        <taxon>Viridiplantae</taxon>
        <taxon>Streptophyta</taxon>
        <taxon>Embryophyta</taxon>
        <taxon>Tracheophyta</taxon>
        <taxon>Spermatophyta</taxon>
        <taxon>Magnoliopsida</taxon>
        <taxon>eudicotyledons</taxon>
        <taxon>Gunneridae</taxon>
        <taxon>Pentapetalae</taxon>
        <taxon>rosids</taxon>
        <taxon>fabids</taxon>
        <taxon>Rosales</taxon>
        <taxon>Rhamnaceae</taxon>
        <taxon>rhamnoid group</taxon>
        <taxon>Rhamneae</taxon>
        <taxon>Rhamnella</taxon>
    </lineage>
</organism>
<name>A0A8K0MN57_9ROSA</name>
<gene>
    <name evidence="23" type="ORF">FNV43_RR07904</name>
</gene>
<keyword evidence="17" id="KW-0120">Carbon dioxide fixation</keyword>
<dbReference type="GO" id="GO:0016251">
    <property type="term" value="F:RNA polymerase II general transcription initiation factor activity"/>
    <property type="evidence" value="ECO:0007669"/>
    <property type="project" value="TreeGrafter"/>
</dbReference>
<dbReference type="GO" id="GO:0032968">
    <property type="term" value="P:positive regulation of transcription elongation by RNA polymerase II"/>
    <property type="evidence" value="ECO:0007669"/>
    <property type="project" value="InterPro"/>
</dbReference>
<evidence type="ECO:0000259" key="22">
    <source>
        <dbReference type="Pfam" id="PF02788"/>
    </source>
</evidence>
<feature type="region of interest" description="Disordered" evidence="21">
    <location>
        <begin position="201"/>
        <end position="472"/>
    </location>
</feature>
<feature type="compositionally biased region" description="Acidic residues" evidence="21">
    <location>
        <begin position="351"/>
        <end position="368"/>
    </location>
</feature>
<comment type="similarity">
    <text evidence="3 20">Belongs to the TFIIF alpha subunit family.</text>
</comment>
<dbReference type="SUPFAM" id="SSF54966">
    <property type="entry name" value="RuBisCO, large subunit, small (N-terminal) domain"/>
    <property type="match status" value="1"/>
</dbReference>
<dbReference type="InterPro" id="IPR036422">
    <property type="entry name" value="RuBisCO_lsu_N_sf"/>
</dbReference>
<comment type="function">
    <text evidence="20">TFIIF is a general transcription initiation factor that binds to RNA polymerase II and helps to recruit it to the initiation complex in collaboration with TFIIB. It promotes transcription elongation.</text>
</comment>
<protein>
    <recommendedName>
        <fullName evidence="20">Transcription initiation factor IIF subunit alpha</fullName>
    </recommendedName>
</protein>
<evidence type="ECO:0000256" key="1">
    <source>
        <dbReference type="ARBA" id="ARBA00004123"/>
    </source>
</evidence>
<evidence type="ECO:0000256" key="2">
    <source>
        <dbReference type="ARBA" id="ARBA00004229"/>
    </source>
</evidence>
<evidence type="ECO:0000256" key="13">
    <source>
        <dbReference type="ARBA" id="ARBA00023163"/>
    </source>
</evidence>
<evidence type="ECO:0000256" key="14">
    <source>
        <dbReference type="ARBA" id="ARBA00023238"/>
    </source>
</evidence>
<dbReference type="GO" id="GO:0019253">
    <property type="term" value="P:reductive pentose-phosphate cycle"/>
    <property type="evidence" value="ECO:0007669"/>
    <property type="project" value="UniProtKB-KW"/>
</dbReference>
<evidence type="ECO:0000256" key="8">
    <source>
        <dbReference type="ARBA" id="ARBA00022640"/>
    </source>
</evidence>
<evidence type="ECO:0000256" key="11">
    <source>
        <dbReference type="ARBA" id="ARBA00023033"/>
    </source>
</evidence>
<evidence type="ECO:0000256" key="19">
    <source>
        <dbReference type="ARBA" id="ARBA00049469"/>
    </source>
</evidence>
<evidence type="ECO:0000256" key="18">
    <source>
        <dbReference type="ARBA" id="ARBA00048059"/>
    </source>
</evidence>
<evidence type="ECO:0000256" key="7">
    <source>
        <dbReference type="ARBA" id="ARBA00022567"/>
    </source>
</evidence>
<keyword evidence="8" id="KW-0934">Plastid</keyword>
<evidence type="ECO:0000256" key="21">
    <source>
        <dbReference type="SAM" id="MobiDB-lite"/>
    </source>
</evidence>
<evidence type="ECO:0000256" key="20">
    <source>
        <dbReference type="RuleBase" id="RU366044"/>
    </source>
</evidence>
<evidence type="ECO:0000256" key="6">
    <source>
        <dbReference type="ARBA" id="ARBA00022531"/>
    </source>
</evidence>
<dbReference type="SUPFAM" id="SSF46785">
    <property type="entry name" value="Winged helix' DNA-binding domain"/>
    <property type="match status" value="1"/>
</dbReference>
<evidence type="ECO:0000256" key="5">
    <source>
        <dbReference type="ARBA" id="ARBA00022528"/>
    </source>
</evidence>
<dbReference type="GO" id="GO:0004497">
    <property type="term" value="F:monooxygenase activity"/>
    <property type="evidence" value="ECO:0007669"/>
    <property type="project" value="UniProtKB-KW"/>
</dbReference>
<keyword evidence="6" id="KW-0602">Photosynthesis</keyword>
<dbReference type="GO" id="GO:0016984">
    <property type="term" value="F:ribulose-bisphosphate carboxylase activity"/>
    <property type="evidence" value="ECO:0007669"/>
    <property type="project" value="UniProtKB-EC"/>
</dbReference>
<feature type="compositionally biased region" description="Acidic residues" evidence="21">
    <location>
        <begin position="317"/>
        <end position="327"/>
    </location>
</feature>
<evidence type="ECO:0000256" key="12">
    <source>
        <dbReference type="ARBA" id="ARBA00023125"/>
    </source>
</evidence>
<feature type="compositionally biased region" description="Low complexity" evidence="21">
    <location>
        <begin position="454"/>
        <end position="469"/>
    </location>
</feature>
<dbReference type="InterPro" id="IPR011039">
    <property type="entry name" value="TFIIF_interaction"/>
</dbReference>
<evidence type="ECO:0000313" key="23">
    <source>
        <dbReference type="EMBL" id="KAF3451808.1"/>
    </source>
</evidence>
<keyword evidence="24" id="KW-1185">Reference proteome</keyword>
<evidence type="ECO:0000256" key="10">
    <source>
        <dbReference type="ARBA" id="ARBA00023015"/>
    </source>
</evidence>
<evidence type="ECO:0000256" key="9">
    <source>
        <dbReference type="ARBA" id="ARBA00023002"/>
    </source>
</evidence>
<comment type="similarity">
    <text evidence="4">Belongs to the RuBisCO large chain family. Type I subfamily.</text>
</comment>
<reference evidence="23" key="1">
    <citation type="submission" date="2020-03" db="EMBL/GenBank/DDBJ databases">
        <title>A high-quality chromosome-level genome assembly of a woody plant with both climbing and erect habits, Rhamnella rubrinervis.</title>
        <authorList>
            <person name="Lu Z."/>
            <person name="Yang Y."/>
            <person name="Zhu X."/>
            <person name="Sun Y."/>
        </authorList>
    </citation>
    <scope>NUCLEOTIDE SEQUENCE</scope>
    <source>
        <strain evidence="23">BYM</strain>
        <tissue evidence="23">Leaf</tissue>
    </source>
</reference>
<evidence type="ECO:0000313" key="24">
    <source>
        <dbReference type="Proteomes" id="UP000796880"/>
    </source>
</evidence>
<accession>A0A8K0MN57</accession>
<dbReference type="GO" id="GO:0003677">
    <property type="term" value="F:DNA binding"/>
    <property type="evidence" value="ECO:0007669"/>
    <property type="project" value="UniProtKB-KW"/>
</dbReference>
<keyword evidence="14" id="KW-0601">Photorespiration</keyword>